<name>A0A9J6PFW0_9PROT</name>
<dbReference type="GO" id="GO:0015658">
    <property type="term" value="F:branched-chain amino acid transmembrane transporter activity"/>
    <property type="evidence" value="ECO:0007669"/>
    <property type="project" value="InterPro"/>
</dbReference>
<evidence type="ECO:0000313" key="7">
    <source>
        <dbReference type="EMBL" id="MCP1335503.1"/>
    </source>
</evidence>
<dbReference type="EMBL" id="JAMZFT010000001">
    <property type="protein sequence ID" value="MCP1335503.1"/>
    <property type="molecule type" value="Genomic_DNA"/>
</dbReference>
<dbReference type="PANTHER" id="PTHR30482">
    <property type="entry name" value="HIGH-AFFINITY BRANCHED-CHAIN AMINO ACID TRANSPORT SYSTEM PERMEASE"/>
    <property type="match status" value="1"/>
</dbReference>
<evidence type="ECO:0000256" key="2">
    <source>
        <dbReference type="ARBA" id="ARBA00022475"/>
    </source>
</evidence>
<dbReference type="Pfam" id="PF02653">
    <property type="entry name" value="BPD_transp_2"/>
    <property type="match status" value="1"/>
</dbReference>
<feature type="transmembrane region" description="Helical" evidence="6">
    <location>
        <begin position="223"/>
        <end position="246"/>
    </location>
</feature>
<evidence type="ECO:0000313" key="8">
    <source>
        <dbReference type="Proteomes" id="UP001055804"/>
    </source>
</evidence>
<keyword evidence="8" id="KW-1185">Reference proteome</keyword>
<feature type="transmembrane region" description="Helical" evidence="6">
    <location>
        <begin position="124"/>
        <end position="145"/>
    </location>
</feature>
<keyword evidence="2" id="KW-1003">Cell membrane</keyword>
<reference evidence="7" key="1">
    <citation type="submission" date="2022-06" db="EMBL/GenBank/DDBJ databases">
        <title>Isolation and Genomics of Futiania mangrovii gen. nov., sp. nov., a Rare and Metabolically-versatile member in the Class Alphaproteobacteria.</title>
        <authorList>
            <person name="Liu L."/>
            <person name="Huang W.-C."/>
            <person name="Pan J."/>
            <person name="Li J."/>
            <person name="Huang Y."/>
            <person name="Du H."/>
            <person name="Liu Y."/>
            <person name="Li M."/>
        </authorList>
    </citation>
    <scope>NUCLEOTIDE SEQUENCE</scope>
    <source>
        <strain evidence="7">FT118</strain>
    </source>
</reference>
<evidence type="ECO:0000256" key="5">
    <source>
        <dbReference type="ARBA" id="ARBA00023136"/>
    </source>
</evidence>
<protein>
    <submittedName>
        <fullName evidence="7">Branched-chain amino acid ABC transporter permease</fullName>
    </submittedName>
</protein>
<feature type="transmembrane region" description="Helical" evidence="6">
    <location>
        <begin position="258"/>
        <end position="285"/>
    </location>
</feature>
<keyword evidence="4 6" id="KW-1133">Transmembrane helix</keyword>
<dbReference type="RefSeq" id="WP_269331446.1">
    <property type="nucleotide sequence ID" value="NZ_JAMZFT010000001.1"/>
</dbReference>
<feature type="transmembrane region" description="Helical" evidence="6">
    <location>
        <begin position="23"/>
        <end position="42"/>
    </location>
</feature>
<proteinExistence type="predicted"/>
<evidence type="ECO:0000256" key="1">
    <source>
        <dbReference type="ARBA" id="ARBA00004651"/>
    </source>
</evidence>
<dbReference type="CDD" id="cd06581">
    <property type="entry name" value="TM_PBP1_LivM_like"/>
    <property type="match status" value="1"/>
</dbReference>
<organism evidence="7 8">
    <name type="scientific">Futiania mangrovi</name>
    <dbReference type="NCBI Taxonomy" id="2959716"/>
    <lineage>
        <taxon>Bacteria</taxon>
        <taxon>Pseudomonadati</taxon>
        <taxon>Pseudomonadota</taxon>
        <taxon>Alphaproteobacteria</taxon>
        <taxon>Futianiales</taxon>
        <taxon>Futianiaceae</taxon>
        <taxon>Futiania</taxon>
    </lineage>
</organism>
<evidence type="ECO:0000256" key="3">
    <source>
        <dbReference type="ARBA" id="ARBA00022692"/>
    </source>
</evidence>
<feature type="transmembrane region" description="Helical" evidence="6">
    <location>
        <begin position="306"/>
        <end position="325"/>
    </location>
</feature>
<dbReference type="GO" id="GO:0005886">
    <property type="term" value="C:plasma membrane"/>
    <property type="evidence" value="ECO:0007669"/>
    <property type="project" value="UniProtKB-SubCell"/>
</dbReference>
<dbReference type="InterPro" id="IPR043428">
    <property type="entry name" value="LivM-like"/>
</dbReference>
<dbReference type="Proteomes" id="UP001055804">
    <property type="component" value="Unassembled WGS sequence"/>
</dbReference>
<dbReference type="AlphaFoldDB" id="A0A9J6PFW0"/>
<comment type="subcellular location">
    <subcellularLocation>
        <location evidence="1">Cell membrane</location>
        <topology evidence="1">Multi-pass membrane protein</topology>
    </subcellularLocation>
</comment>
<keyword evidence="3 6" id="KW-0812">Transmembrane</keyword>
<dbReference type="InterPro" id="IPR001851">
    <property type="entry name" value="ABC_transp_permease"/>
</dbReference>
<feature type="transmembrane region" description="Helical" evidence="6">
    <location>
        <begin position="97"/>
        <end position="117"/>
    </location>
</feature>
<evidence type="ECO:0000256" key="4">
    <source>
        <dbReference type="ARBA" id="ARBA00022989"/>
    </source>
</evidence>
<gene>
    <name evidence="7" type="ORF">NJQ99_03685</name>
</gene>
<comment type="caution">
    <text evidence="7">The sequence shown here is derived from an EMBL/GenBank/DDBJ whole genome shotgun (WGS) entry which is preliminary data.</text>
</comment>
<evidence type="ECO:0000256" key="6">
    <source>
        <dbReference type="SAM" id="Phobius"/>
    </source>
</evidence>
<feature type="transmembrane region" description="Helical" evidence="6">
    <location>
        <begin position="174"/>
        <end position="192"/>
    </location>
</feature>
<feature type="transmembrane region" description="Helical" evidence="6">
    <location>
        <begin position="48"/>
        <end position="66"/>
    </location>
</feature>
<accession>A0A9J6PFW0</accession>
<dbReference type="PANTHER" id="PTHR30482:SF5">
    <property type="entry name" value="ABC TRANSPORTER PERMEASE PROTEIN"/>
    <property type="match status" value="1"/>
</dbReference>
<keyword evidence="5 6" id="KW-0472">Membrane</keyword>
<sequence>MLPTGVHFETYAGEARILKTRRATAWLGLLILGLVILPQAVGPYTVGVFTHMFITLMAVYGLYVTVGLGGQINIAQSAFVGVGAFATAKLSGYGLPFWAVIPMAALITGAVSVIFALPAAKVKGFYLALTTLAAQVMFPIVIFALPMDWLGGLVGMAVEPVRLGPITLGSPVHFYYFTLVLVGLLTVAAFNLPRTRFGRSLMAVRDNDVVAEVMGVPVFRTKVMAFFAGSLFAGVAGACTAYFLQFVTVESFTLFASVWYLGMLIVGGAASPVGAILGVVFITAVQEGLHSAATVMLQSGAAGGGMLFALTSIVLGGCILVALIFEPRGLAHRWSVIRTAFQLWPFPRN</sequence>